<dbReference type="Proteomes" id="UP001185092">
    <property type="component" value="Unassembled WGS sequence"/>
</dbReference>
<dbReference type="InterPro" id="IPR000531">
    <property type="entry name" value="Beta-barrel_TonB"/>
</dbReference>
<name>A0AAE3XJ95_9BACT</name>
<comment type="subcellular location">
    <subcellularLocation>
        <location evidence="1 4">Cell outer membrane</location>
    </subcellularLocation>
</comment>
<keyword evidence="4" id="KW-0798">TonB box</keyword>
<dbReference type="SUPFAM" id="SSF56935">
    <property type="entry name" value="Porins"/>
    <property type="match status" value="1"/>
</dbReference>
<evidence type="ECO:0000259" key="7">
    <source>
        <dbReference type="Pfam" id="PF07715"/>
    </source>
</evidence>
<dbReference type="GO" id="GO:0009279">
    <property type="term" value="C:cell outer membrane"/>
    <property type="evidence" value="ECO:0007669"/>
    <property type="project" value="UniProtKB-SubCell"/>
</dbReference>
<protein>
    <submittedName>
        <fullName evidence="8">TonB-dependent receptor</fullName>
    </submittedName>
</protein>
<comment type="similarity">
    <text evidence="4">Belongs to the TonB-dependent receptor family.</text>
</comment>
<reference evidence="8" key="1">
    <citation type="submission" date="2023-07" db="EMBL/GenBank/DDBJ databases">
        <title>Genomic Encyclopedia of Type Strains, Phase IV (KMG-IV): sequencing the most valuable type-strain genomes for metagenomic binning, comparative biology and taxonomic classification.</title>
        <authorList>
            <person name="Goeker M."/>
        </authorList>
    </citation>
    <scope>NUCLEOTIDE SEQUENCE</scope>
    <source>
        <strain evidence="8">DSM 26174</strain>
    </source>
</reference>
<evidence type="ECO:0000259" key="6">
    <source>
        <dbReference type="Pfam" id="PF00593"/>
    </source>
</evidence>
<keyword evidence="2 4" id="KW-0472">Membrane</keyword>
<keyword evidence="8" id="KW-0675">Receptor</keyword>
<dbReference type="InterPro" id="IPR012910">
    <property type="entry name" value="Plug_dom"/>
</dbReference>
<sequence length="926" mass="103071">MMKQNLLLTLFCCLFSVAAFAKEVVKGTVKDAQTGEEVIGANVLLEGTTYGASTDVFGNFEFSAPKGTYNIVVSYIGYKDYKKSIELGSGGLVVNIQLESDLVQLEGVVVQSKADRASEEALLLERQKSTTMVEAIGVEELATKGVSNVEEGVAKMVGISKESNRGLYVRGLGDRYNNALLNGLPVPSPNPNTKIIPLNLFSADIVKNISISKVFDPHYTGDFAGASINVVTKDYPADPFLNVSVSSGYNSISTGKDFRSSKDGAYEKLGFSGDGRQLPDEIRNAKIWTSDGEGKPEPFSTNFDAPIGSAPIDFGVGIAGGKLFDLAGSSSLGVLFSVNYDNEYRTEEGVFKSVNAQDDVQEDYTYLKNKYNTNTSALLNLYYRINSNHKISYNSLFVNSSENEYGQWDGEDFDRGFLRVQRIRYIQNQLWTNQLLGSHVLSVDESWTLDWAGSYSIATSDEPDRRQLTFQTNENFDNYLLNSLNASDNQRYWGELSEDEWATKVEVKKGFSPKENMGEFNHYITFGLNSQSKARDFEWRQVNIQDVEKLMSDPRYENGVNPDKPSDYINDENYSDGLYFYKDQPDPSRIFKANVDVASTYLIGDFTLVPDRLSMQAGVRAEQTNRVVKFKKLRDLIDAPLRESTYEDLAVLPSVNFKYNLNEKSSLKLAASKTLTRPSLLEVVPFIYVGPEGQSTGNDTLANSQNYNFDLKYELFPEVGSIVAIGGFVRYINDAVEMIVTPESGTTLYSFANTDNATVAGLELEFNRELGKFFGDNPTLNKFSLGANFTYLLVNEIQLKEKGVMTNDKRALQGASPYLVNANMSFNEDIGKLNTTFAIVYNTFGRRLFAAGAQNNGDIFEKPVHTLDLVWRNSINDRLSVNLSVKNLLDPTYEREQESVLEGGQNTVVYSYKKGISAGLSMSYKF</sequence>
<evidence type="ECO:0000313" key="9">
    <source>
        <dbReference type="Proteomes" id="UP001185092"/>
    </source>
</evidence>
<dbReference type="PANTHER" id="PTHR40980">
    <property type="entry name" value="PLUG DOMAIN-CONTAINING PROTEIN"/>
    <property type="match status" value="1"/>
</dbReference>
<dbReference type="InterPro" id="IPR008969">
    <property type="entry name" value="CarboxyPept-like_regulatory"/>
</dbReference>
<evidence type="ECO:0000256" key="3">
    <source>
        <dbReference type="ARBA" id="ARBA00023237"/>
    </source>
</evidence>
<dbReference type="SUPFAM" id="SSF49464">
    <property type="entry name" value="Carboxypeptidase regulatory domain-like"/>
    <property type="match status" value="1"/>
</dbReference>
<dbReference type="Pfam" id="PF07715">
    <property type="entry name" value="Plug"/>
    <property type="match status" value="1"/>
</dbReference>
<evidence type="ECO:0000256" key="4">
    <source>
        <dbReference type="RuleBase" id="RU003357"/>
    </source>
</evidence>
<evidence type="ECO:0000256" key="1">
    <source>
        <dbReference type="ARBA" id="ARBA00004442"/>
    </source>
</evidence>
<evidence type="ECO:0000313" key="8">
    <source>
        <dbReference type="EMBL" id="MDR6237164.1"/>
    </source>
</evidence>
<organism evidence="8 9">
    <name type="scientific">Aureibacter tunicatorum</name>
    <dbReference type="NCBI Taxonomy" id="866807"/>
    <lineage>
        <taxon>Bacteria</taxon>
        <taxon>Pseudomonadati</taxon>
        <taxon>Bacteroidota</taxon>
        <taxon>Cytophagia</taxon>
        <taxon>Cytophagales</taxon>
        <taxon>Persicobacteraceae</taxon>
        <taxon>Aureibacter</taxon>
    </lineage>
</organism>
<dbReference type="Gene3D" id="2.40.170.20">
    <property type="entry name" value="TonB-dependent receptor, beta-barrel domain"/>
    <property type="match status" value="1"/>
</dbReference>
<feature type="chain" id="PRO_5042023748" evidence="5">
    <location>
        <begin position="22"/>
        <end position="926"/>
    </location>
</feature>
<dbReference type="Pfam" id="PF00593">
    <property type="entry name" value="TonB_dep_Rec_b-barrel"/>
    <property type="match status" value="1"/>
</dbReference>
<accession>A0AAE3XJ95</accession>
<feature type="domain" description="TonB-dependent receptor plug" evidence="7">
    <location>
        <begin position="127"/>
        <end position="213"/>
    </location>
</feature>
<dbReference type="EMBL" id="JAVDQD010000001">
    <property type="protein sequence ID" value="MDR6237164.1"/>
    <property type="molecule type" value="Genomic_DNA"/>
</dbReference>
<gene>
    <name evidence="8" type="ORF">HNQ88_000140</name>
</gene>
<keyword evidence="9" id="KW-1185">Reference proteome</keyword>
<dbReference type="Gene3D" id="2.170.130.10">
    <property type="entry name" value="TonB-dependent receptor, plug domain"/>
    <property type="match status" value="1"/>
</dbReference>
<dbReference type="AlphaFoldDB" id="A0AAE3XJ95"/>
<dbReference type="InterPro" id="IPR037066">
    <property type="entry name" value="Plug_dom_sf"/>
</dbReference>
<feature type="signal peptide" evidence="5">
    <location>
        <begin position="1"/>
        <end position="21"/>
    </location>
</feature>
<evidence type="ECO:0000256" key="5">
    <source>
        <dbReference type="SAM" id="SignalP"/>
    </source>
</evidence>
<keyword evidence="5" id="KW-0732">Signal</keyword>
<evidence type="ECO:0000256" key="2">
    <source>
        <dbReference type="ARBA" id="ARBA00023136"/>
    </source>
</evidence>
<proteinExistence type="inferred from homology"/>
<dbReference type="PANTHER" id="PTHR40980:SF5">
    <property type="entry name" value="TONB-DEPENDENT RECEPTOR"/>
    <property type="match status" value="1"/>
</dbReference>
<dbReference type="Pfam" id="PF13715">
    <property type="entry name" value="CarbopepD_reg_2"/>
    <property type="match status" value="1"/>
</dbReference>
<keyword evidence="3" id="KW-0998">Cell outer membrane</keyword>
<dbReference type="InterPro" id="IPR036942">
    <property type="entry name" value="Beta-barrel_TonB_sf"/>
</dbReference>
<comment type="caution">
    <text evidence="8">The sequence shown here is derived from an EMBL/GenBank/DDBJ whole genome shotgun (WGS) entry which is preliminary data.</text>
</comment>
<dbReference type="RefSeq" id="WP_309936608.1">
    <property type="nucleotide sequence ID" value="NZ_AP025305.1"/>
</dbReference>
<feature type="domain" description="TonB-dependent receptor-like beta-barrel" evidence="6">
    <location>
        <begin position="363"/>
        <end position="888"/>
    </location>
</feature>
<dbReference type="Gene3D" id="2.60.40.1120">
    <property type="entry name" value="Carboxypeptidase-like, regulatory domain"/>
    <property type="match status" value="1"/>
</dbReference>